<accession>A0A4Q0RXL7</accession>
<reference evidence="1 2" key="1">
    <citation type="submission" date="2015-04" db="EMBL/GenBank/DDBJ databases">
        <title>Comparative genomics of rhizobia nodulating Arachis hypogaea in China.</title>
        <authorList>
            <person name="Li Y."/>
        </authorList>
    </citation>
    <scope>NUCLEOTIDE SEQUENCE [LARGE SCALE GENOMIC DNA]</scope>
    <source>
        <strain evidence="1 2">CCBAU 51757</strain>
    </source>
</reference>
<dbReference type="EMBL" id="LBJQ01000089">
    <property type="protein sequence ID" value="RXH24204.1"/>
    <property type="molecule type" value="Genomic_DNA"/>
</dbReference>
<dbReference type="RefSeq" id="WP_128921414.1">
    <property type="nucleotide sequence ID" value="NZ_LBJC01000028.1"/>
</dbReference>
<evidence type="ECO:0000313" key="1">
    <source>
        <dbReference type="EMBL" id="RXH24204.1"/>
    </source>
</evidence>
<proteinExistence type="predicted"/>
<keyword evidence="2" id="KW-1185">Reference proteome</keyword>
<organism evidence="1 2">
    <name type="scientific">Bradyrhizobium nanningense</name>
    <dbReference type="NCBI Taxonomy" id="1325118"/>
    <lineage>
        <taxon>Bacteria</taxon>
        <taxon>Pseudomonadati</taxon>
        <taxon>Pseudomonadota</taxon>
        <taxon>Alphaproteobacteria</taxon>
        <taxon>Hyphomicrobiales</taxon>
        <taxon>Nitrobacteraceae</taxon>
        <taxon>Bradyrhizobium</taxon>
    </lineage>
</organism>
<dbReference type="AlphaFoldDB" id="A0A4Q0RXL7"/>
<name>A0A4Q0RXL7_9BRAD</name>
<dbReference type="Proteomes" id="UP000289546">
    <property type="component" value="Unassembled WGS sequence"/>
</dbReference>
<comment type="caution">
    <text evidence="1">The sequence shown here is derived from an EMBL/GenBank/DDBJ whole genome shotgun (WGS) entry which is preliminary data.</text>
</comment>
<protein>
    <submittedName>
        <fullName evidence="1">Uncharacterized protein</fullName>
    </submittedName>
</protein>
<sequence>MNAPYDSYTQDKSNQLSLDFGDHLASSVRIALRRKKEAADLLAELAIALGELRAEIDLEKYRASLVNGVE</sequence>
<evidence type="ECO:0000313" key="2">
    <source>
        <dbReference type="Proteomes" id="UP000289546"/>
    </source>
</evidence>
<gene>
    <name evidence="1" type="ORF">XH99_29525</name>
</gene>